<evidence type="ECO:0000313" key="2">
    <source>
        <dbReference type="EMBL" id="KYM99788.1"/>
    </source>
</evidence>
<feature type="region of interest" description="Disordered" evidence="1">
    <location>
        <begin position="1"/>
        <end position="22"/>
    </location>
</feature>
<evidence type="ECO:0000313" key="3">
    <source>
        <dbReference type="Proteomes" id="UP000078542"/>
    </source>
</evidence>
<organism evidence="2 3">
    <name type="scientific">Cyphomyrmex costatus</name>
    <dbReference type="NCBI Taxonomy" id="456900"/>
    <lineage>
        <taxon>Eukaryota</taxon>
        <taxon>Metazoa</taxon>
        <taxon>Ecdysozoa</taxon>
        <taxon>Arthropoda</taxon>
        <taxon>Hexapoda</taxon>
        <taxon>Insecta</taxon>
        <taxon>Pterygota</taxon>
        <taxon>Neoptera</taxon>
        <taxon>Endopterygota</taxon>
        <taxon>Hymenoptera</taxon>
        <taxon>Apocrita</taxon>
        <taxon>Aculeata</taxon>
        <taxon>Formicoidea</taxon>
        <taxon>Formicidae</taxon>
        <taxon>Myrmicinae</taxon>
        <taxon>Cyphomyrmex</taxon>
    </lineage>
</organism>
<dbReference type="Proteomes" id="UP000078542">
    <property type="component" value="Unassembled WGS sequence"/>
</dbReference>
<feature type="non-terminal residue" evidence="2">
    <location>
        <position position="1"/>
    </location>
</feature>
<dbReference type="EMBL" id="KQ977791">
    <property type="protein sequence ID" value="KYM99788.1"/>
    <property type="molecule type" value="Genomic_DNA"/>
</dbReference>
<feature type="compositionally biased region" description="Basic and acidic residues" evidence="1">
    <location>
        <begin position="1"/>
        <end position="10"/>
    </location>
</feature>
<accession>A0A195CI84</accession>
<dbReference type="AlphaFoldDB" id="A0A195CI84"/>
<evidence type="ECO:0000256" key="1">
    <source>
        <dbReference type="SAM" id="MobiDB-lite"/>
    </source>
</evidence>
<keyword evidence="3" id="KW-1185">Reference proteome</keyword>
<sequence>EQEEEMRREGFSALPTAGGPMTDKTSQFFHVVSWQHTAIHLSRTIQRVDVTRGYVLARAKAPRLASSCLRRHRRRSACSLDSTEG</sequence>
<proteinExistence type="predicted"/>
<gene>
    <name evidence="2" type="ORF">ALC62_09406</name>
</gene>
<dbReference type="STRING" id="456900.A0A195CI84"/>
<reference evidence="2 3" key="1">
    <citation type="submission" date="2016-03" db="EMBL/GenBank/DDBJ databases">
        <title>Cyphomyrmex costatus WGS genome.</title>
        <authorList>
            <person name="Nygaard S."/>
            <person name="Hu H."/>
            <person name="Boomsma J."/>
            <person name="Zhang G."/>
        </authorList>
    </citation>
    <scope>NUCLEOTIDE SEQUENCE [LARGE SCALE GENOMIC DNA]</scope>
    <source>
        <strain evidence="2">MS0001</strain>
        <tissue evidence="2">Whole body</tissue>
    </source>
</reference>
<name>A0A195CI84_9HYME</name>
<protein>
    <submittedName>
        <fullName evidence="2">Uncharacterized protein</fullName>
    </submittedName>
</protein>